<accession>A0A6C0LH87</accession>
<proteinExistence type="predicted"/>
<protein>
    <submittedName>
        <fullName evidence="1">Uncharacterized protein</fullName>
    </submittedName>
</protein>
<organism evidence="1">
    <name type="scientific">viral metagenome</name>
    <dbReference type="NCBI Taxonomy" id="1070528"/>
    <lineage>
        <taxon>unclassified sequences</taxon>
        <taxon>metagenomes</taxon>
        <taxon>organismal metagenomes</taxon>
    </lineage>
</organism>
<dbReference type="EMBL" id="MN740497">
    <property type="protein sequence ID" value="QHU29770.1"/>
    <property type="molecule type" value="Genomic_DNA"/>
</dbReference>
<dbReference type="AlphaFoldDB" id="A0A6C0LH87"/>
<evidence type="ECO:0000313" key="1">
    <source>
        <dbReference type="EMBL" id="QHU29770.1"/>
    </source>
</evidence>
<reference evidence="1" key="1">
    <citation type="journal article" date="2020" name="Nature">
        <title>Giant virus diversity and host interactions through global metagenomics.</title>
        <authorList>
            <person name="Schulz F."/>
            <person name="Roux S."/>
            <person name="Paez-Espino D."/>
            <person name="Jungbluth S."/>
            <person name="Walsh D.A."/>
            <person name="Denef V.J."/>
            <person name="McMahon K.D."/>
            <person name="Konstantinidis K.T."/>
            <person name="Eloe-Fadrosh E.A."/>
            <person name="Kyrpides N.C."/>
            <person name="Woyke T."/>
        </authorList>
    </citation>
    <scope>NUCLEOTIDE SEQUENCE</scope>
    <source>
        <strain evidence="1">GVMAG-M-3300027810-10</strain>
    </source>
</reference>
<sequence length="198" mass="23366">MKTFALNMFYKTMYIWSYFESFYNNYIKQFTLSNFITDEPIVSLINSKIPFNYVLDDLDSDIDMDFEFGIIEKYIGDKKCQFMFLDDIDMDDIPEIFTKKTESVILSASIEIKDVEESVDLDITTVNYFFENNVVFFKEHIAYLLYKDHLINVNETDYTITIIDNKCDIVSFNQDQFLQFTSGGGNIYEVKSRDISIK</sequence>
<name>A0A6C0LH87_9ZZZZ</name>